<organism evidence="1 2">
    <name type="scientific">Roseobacter cerasinus</name>
    <dbReference type="NCBI Taxonomy" id="2602289"/>
    <lineage>
        <taxon>Bacteria</taxon>
        <taxon>Pseudomonadati</taxon>
        <taxon>Pseudomonadota</taxon>
        <taxon>Alphaproteobacteria</taxon>
        <taxon>Rhodobacterales</taxon>
        <taxon>Roseobacteraceae</taxon>
        <taxon>Roseobacter</taxon>
    </lineage>
</organism>
<accession>A0A640VT62</accession>
<gene>
    <name evidence="1" type="ORF">So717_26050</name>
</gene>
<sequence length="234" mass="26444">MAEQIKISDLGDAQAWLAQQDEQTRIWFDTRCSLRAFLGIFADGSAHYQDSAFVCLRALLVSVARSTCDINELWRFDKADQTVKKLCQFTQDVITDTGKRHVPLMERSPSLYRLSCALLATKVTDGRALTFDTHAYSSLGIPTDAVFAAASADTATPLGWPKLWAVEQQPHERAMMWDKFKLESSEQGLDWSFWIKWYEPFSMAPRFRGASRSALHVRSPMPNGTKAKLSSEQK</sequence>
<dbReference type="OrthoDB" id="7877008at2"/>
<comment type="caution">
    <text evidence="1">The sequence shown here is derived from an EMBL/GenBank/DDBJ whole genome shotgun (WGS) entry which is preliminary data.</text>
</comment>
<evidence type="ECO:0000313" key="2">
    <source>
        <dbReference type="Proteomes" id="UP000436522"/>
    </source>
</evidence>
<evidence type="ECO:0000313" key="1">
    <source>
        <dbReference type="EMBL" id="GFE50852.1"/>
    </source>
</evidence>
<name>A0A640VT62_9RHOB</name>
<protein>
    <submittedName>
        <fullName evidence="1">Uncharacterized protein</fullName>
    </submittedName>
</protein>
<dbReference type="RefSeq" id="WP_159978031.1">
    <property type="nucleotide sequence ID" value="NZ_BLIV01000005.1"/>
</dbReference>
<reference evidence="1 2" key="1">
    <citation type="submission" date="2019-12" db="EMBL/GenBank/DDBJ databases">
        <title>Roseobacter cerasinus sp. nov., isolated from seawater around aquaculture.</title>
        <authorList>
            <person name="Muramatsu S."/>
            <person name="Takabe Y."/>
            <person name="Mori K."/>
            <person name="Takaichi S."/>
            <person name="Hanada S."/>
        </authorList>
    </citation>
    <scope>NUCLEOTIDE SEQUENCE [LARGE SCALE GENOMIC DNA]</scope>
    <source>
        <strain evidence="1 2">AI77</strain>
    </source>
</reference>
<keyword evidence="2" id="KW-1185">Reference proteome</keyword>
<dbReference type="Proteomes" id="UP000436522">
    <property type="component" value="Unassembled WGS sequence"/>
</dbReference>
<dbReference type="EMBL" id="BLIV01000005">
    <property type="protein sequence ID" value="GFE50852.1"/>
    <property type="molecule type" value="Genomic_DNA"/>
</dbReference>
<dbReference type="AlphaFoldDB" id="A0A640VT62"/>
<proteinExistence type="predicted"/>